<dbReference type="PANTHER" id="PTHR23507:SF37">
    <property type="entry name" value="GH08173P"/>
    <property type="match status" value="1"/>
</dbReference>
<name>C6TP72_DROME</name>
<keyword evidence="2 6" id="KW-0812">Transmembrane</keyword>
<dbReference type="Bgee" id="FBgn0260388">
    <property type="expression patterns" value="Expressed in adult Malpighian tubule principal cell of lower ureter in Malpighian tubule and 62 other cell types or tissues"/>
</dbReference>
<dbReference type="InterPro" id="IPR036259">
    <property type="entry name" value="MFS_trans_sf"/>
</dbReference>
<sequence>MSVTGAHSENAAQRRNSRSSENSEDNENSASGTVREQRDEAAGRTVLQWAWHVVKSTSVEPTMFLYMFAFMITSVVEQNFFLYKSCRVNRNFTEEICRNLNKPENEEFRTKAMLTNAWFLQWENISAHVFPIILALFLGSFSDRRGRKLPLLMGLVGKFFYSTMIVVNARMTTWPVQNIIYSATLPSALTGADVAIFASCFAYISDISSLQQRTIRVTILDVIYLSAMPMGVALGSHLFYNVFNQSYADMFTVNASLLALAIIYTLCALKWQTTPRQRSLRELGCCGFWGDFFDKQHVKDSLAVLVKPRKGHRRSFLIILLVSMALYTFQRDEGQYLYMYTLGKFDWDVSAYSNFKTFKSSAYVIAMTSKIVPTSERGKVFALLSVCDNAVPFISGVCYSQLYRRTQNTNHGGNVFILTIATQIAVFVMILCLHIVLGKNSLAVPEVPEKESGLISQTEAVLEAEIEEHKN</sequence>
<evidence type="ECO:0000256" key="3">
    <source>
        <dbReference type="ARBA" id="ARBA00022989"/>
    </source>
</evidence>
<dbReference type="InterPro" id="IPR011701">
    <property type="entry name" value="MFS"/>
</dbReference>
<organism evidence="7">
    <name type="scientific">Drosophila melanogaster</name>
    <name type="common">Fruit fly</name>
    <dbReference type="NCBI Taxonomy" id="7227"/>
    <lineage>
        <taxon>Eukaryota</taxon>
        <taxon>Metazoa</taxon>
        <taxon>Ecdysozoa</taxon>
        <taxon>Arthropoda</taxon>
        <taxon>Hexapoda</taxon>
        <taxon>Insecta</taxon>
        <taxon>Pterygota</taxon>
        <taxon>Neoptera</taxon>
        <taxon>Endopterygota</taxon>
        <taxon>Diptera</taxon>
        <taxon>Brachycera</taxon>
        <taxon>Muscomorpha</taxon>
        <taxon>Ephydroidea</taxon>
        <taxon>Drosophilidae</taxon>
        <taxon>Drosophila</taxon>
        <taxon>Sophophora</taxon>
    </lineage>
</organism>
<feature type="region of interest" description="Disordered" evidence="5">
    <location>
        <begin position="1"/>
        <end position="37"/>
    </location>
</feature>
<keyword evidence="4 6" id="KW-0472">Membrane</keyword>
<dbReference type="SUPFAM" id="SSF103473">
    <property type="entry name" value="MFS general substrate transporter"/>
    <property type="match status" value="1"/>
</dbReference>
<gene>
    <name evidence="7" type="primary">CG32158-RE</name>
</gene>
<evidence type="ECO:0000256" key="5">
    <source>
        <dbReference type="SAM" id="MobiDB-lite"/>
    </source>
</evidence>
<feature type="transmembrane region" description="Helical" evidence="6">
    <location>
        <begin position="380"/>
        <end position="403"/>
    </location>
</feature>
<dbReference type="EMBL" id="BT099558">
    <property type="protein sequence ID" value="ACU33950.1"/>
    <property type="molecule type" value="mRNA"/>
</dbReference>
<evidence type="ECO:0000256" key="1">
    <source>
        <dbReference type="ARBA" id="ARBA00004141"/>
    </source>
</evidence>
<feature type="transmembrane region" description="Helical" evidence="6">
    <location>
        <begin position="179"/>
        <end position="205"/>
    </location>
</feature>
<dbReference type="PANTHER" id="PTHR23507">
    <property type="entry name" value="ZGC:174356"/>
    <property type="match status" value="1"/>
</dbReference>
<evidence type="ECO:0000256" key="2">
    <source>
        <dbReference type="ARBA" id="ARBA00022692"/>
    </source>
</evidence>
<comment type="subcellular location">
    <subcellularLocation>
        <location evidence="1">Membrane</location>
        <topology evidence="1">Multi-pass membrane protein</topology>
    </subcellularLocation>
</comment>
<feature type="transmembrane region" description="Helical" evidence="6">
    <location>
        <begin position="415"/>
        <end position="437"/>
    </location>
</feature>
<evidence type="ECO:0000256" key="4">
    <source>
        <dbReference type="ARBA" id="ARBA00023136"/>
    </source>
</evidence>
<keyword evidence="3 6" id="KW-1133">Transmembrane helix</keyword>
<reference evidence="7" key="1">
    <citation type="submission" date="2009-08" db="EMBL/GenBank/DDBJ databases">
        <authorList>
            <person name="Carlson J."/>
            <person name="Booth B."/>
            <person name="Frise E."/>
            <person name="Park S."/>
            <person name="Wan K."/>
            <person name="Yu C."/>
            <person name="Celniker S."/>
        </authorList>
    </citation>
    <scope>NUCLEOTIDE SEQUENCE</scope>
</reference>
<evidence type="ECO:0000256" key="6">
    <source>
        <dbReference type="SAM" id="Phobius"/>
    </source>
</evidence>
<feature type="transmembrane region" description="Helical" evidence="6">
    <location>
        <begin position="315"/>
        <end position="330"/>
    </location>
</feature>
<accession>C6TP72</accession>
<dbReference type="VEuPathDB" id="VectorBase:FBgn0260388"/>
<dbReference type="ExpressionAtlas" id="C6TP72">
    <property type="expression patterns" value="baseline and differential"/>
</dbReference>
<feature type="transmembrane region" description="Helical" evidence="6">
    <location>
        <begin position="251"/>
        <end position="271"/>
    </location>
</feature>
<dbReference type="Pfam" id="PF07690">
    <property type="entry name" value="MFS_1"/>
    <property type="match status" value="1"/>
</dbReference>
<dbReference type="AlphaFoldDB" id="C6TP72"/>
<feature type="transmembrane region" description="Helical" evidence="6">
    <location>
        <begin position="217"/>
        <end position="239"/>
    </location>
</feature>
<evidence type="ECO:0000313" key="7">
    <source>
        <dbReference type="EMBL" id="ACU33950.1"/>
    </source>
</evidence>
<feature type="transmembrane region" description="Helical" evidence="6">
    <location>
        <begin position="149"/>
        <end position="167"/>
    </location>
</feature>
<feature type="transmembrane region" description="Helical" evidence="6">
    <location>
        <begin position="64"/>
        <end position="83"/>
    </location>
</feature>
<dbReference type="GO" id="GO:0022857">
    <property type="term" value="F:transmembrane transporter activity"/>
    <property type="evidence" value="ECO:0007669"/>
    <property type="project" value="InterPro"/>
</dbReference>
<dbReference type="GO" id="GO:0016020">
    <property type="term" value="C:membrane"/>
    <property type="evidence" value="ECO:0007669"/>
    <property type="project" value="UniProtKB-SubCell"/>
</dbReference>
<dbReference type="OrthoDB" id="419734at2759"/>
<protein>
    <submittedName>
        <fullName evidence="7">GM17804p</fullName>
    </submittedName>
</protein>
<proteinExistence type="evidence at transcript level"/>
<dbReference type="Gene3D" id="1.20.1250.20">
    <property type="entry name" value="MFS general substrate transporter like domains"/>
    <property type="match status" value="1"/>
</dbReference>